<protein>
    <submittedName>
        <fullName evidence="1">Uncharacterized protein</fullName>
    </submittedName>
</protein>
<reference evidence="1 2" key="1">
    <citation type="submission" date="2015-09" db="EMBL/GenBank/DDBJ databases">
        <title>Draft genome of a European isolate of the apple canker pathogen Neonectria ditissima.</title>
        <authorList>
            <person name="Gomez-Cortecero A."/>
            <person name="Harrison R.J."/>
            <person name="Armitage A.D."/>
        </authorList>
    </citation>
    <scope>NUCLEOTIDE SEQUENCE [LARGE SCALE GENOMIC DNA]</scope>
    <source>
        <strain evidence="1 2">R09/05</strain>
    </source>
</reference>
<name>A0A0P7AZV7_9HYPO</name>
<evidence type="ECO:0000313" key="1">
    <source>
        <dbReference type="EMBL" id="KPM43291.1"/>
    </source>
</evidence>
<dbReference type="AlphaFoldDB" id="A0A0P7AZV7"/>
<accession>A0A0P7AZV7</accession>
<dbReference type="Proteomes" id="UP000050424">
    <property type="component" value="Unassembled WGS sequence"/>
</dbReference>
<organism evidence="1 2">
    <name type="scientific">Neonectria ditissima</name>
    <dbReference type="NCBI Taxonomy" id="78410"/>
    <lineage>
        <taxon>Eukaryota</taxon>
        <taxon>Fungi</taxon>
        <taxon>Dikarya</taxon>
        <taxon>Ascomycota</taxon>
        <taxon>Pezizomycotina</taxon>
        <taxon>Sordariomycetes</taxon>
        <taxon>Hypocreomycetidae</taxon>
        <taxon>Hypocreales</taxon>
        <taxon>Nectriaceae</taxon>
        <taxon>Neonectria</taxon>
    </lineage>
</organism>
<gene>
    <name evidence="1" type="ORF">AK830_g3277</name>
</gene>
<comment type="caution">
    <text evidence="1">The sequence shown here is derived from an EMBL/GenBank/DDBJ whole genome shotgun (WGS) entry which is preliminary data.</text>
</comment>
<sequence length="144" mass="16039">MSDQEQAPADANVGWQDLTSDKGQTYRVKASDYDIGDKPTDDGDAVAASGPKFASVPVRWTVGSSGSTSDEVRNKTAITWYKLDKAPWYSPKKYRLSINVEDTYDYRFFDEEPDYYGISVWQTAGTHTVEFDSDRPTIVSVSGT</sequence>
<dbReference type="EMBL" id="LKCW01000035">
    <property type="protein sequence ID" value="KPM43291.1"/>
    <property type="molecule type" value="Genomic_DNA"/>
</dbReference>
<keyword evidence="2" id="KW-1185">Reference proteome</keyword>
<proteinExistence type="predicted"/>
<dbReference type="OrthoDB" id="3200925at2759"/>
<evidence type="ECO:0000313" key="2">
    <source>
        <dbReference type="Proteomes" id="UP000050424"/>
    </source>
</evidence>